<protein>
    <submittedName>
        <fullName evidence="1">Uncharacterized protein</fullName>
    </submittedName>
</protein>
<proteinExistence type="predicted"/>
<dbReference type="Proteomes" id="UP001163835">
    <property type="component" value="Unassembled WGS sequence"/>
</dbReference>
<keyword evidence="2" id="KW-1185">Reference proteome</keyword>
<evidence type="ECO:0000313" key="2">
    <source>
        <dbReference type="Proteomes" id="UP001163835"/>
    </source>
</evidence>
<dbReference type="EMBL" id="MU795487">
    <property type="protein sequence ID" value="KAJ3806031.1"/>
    <property type="molecule type" value="Genomic_DNA"/>
</dbReference>
<accession>A0ACC1TNS9</accession>
<reference evidence="1" key="1">
    <citation type="submission" date="2022-09" db="EMBL/GenBank/DDBJ databases">
        <title>A Global Phylogenomic Analysis of the Shiitake Genus Lentinula.</title>
        <authorList>
            <consortium name="DOE Joint Genome Institute"/>
            <person name="Sierra-Patev S."/>
            <person name="Min B."/>
            <person name="Naranjo-Ortiz M."/>
            <person name="Looney B."/>
            <person name="Konkel Z."/>
            <person name="Slot J.C."/>
            <person name="Sakamoto Y."/>
            <person name="Steenwyk J.L."/>
            <person name="Rokas A."/>
            <person name="Carro J."/>
            <person name="Camarero S."/>
            <person name="Ferreira P."/>
            <person name="Molpeceres G."/>
            <person name="Ruiz-Duenas F.J."/>
            <person name="Serrano A."/>
            <person name="Henrissat B."/>
            <person name="Drula E."/>
            <person name="Hughes K.W."/>
            <person name="Mata J.L."/>
            <person name="Ishikawa N.K."/>
            <person name="Vargas-Isla R."/>
            <person name="Ushijima S."/>
            <person name="Smith C.A."/>
            <person name="Ahrendt S."/>
            <person name="Andreopoulos W."/>
            <person name="He G."/>
            <person name="Labutti K."/>
            <person name="Lipzen A."/>
            <person name="Ng V."/>
            <person name="Riley R."/>
            <person name="Sandor L."/>
            <person name="Barry K."/>
            <person name="Martinez A.T."/>
            <person name="Xiao Y."/>
            <person name="Gibbons J.G."/>
            <person name="Terashima K."/>
            <person name="Grigoriev I.V."/>
            <person name="Hibbett D.S."/>
        </authorList>
    </citation>
    <scope>NUCLEOTIDE SEQUENCE</scope>
    <source>
        <strain evidence="1">TMI1499</strain>
    </source>
</reference>
<sequence>MDGWSFVTVLRGEKTKVRVTSNHPTVPIITQRARAVLSKSFDWAPDGLDFMNVEHSDCETLVERLLFDSGSLAFVVIPSSSLYFNYCLMGVIAFPLQVSRETSSRQYLVIENAGLIISPKSGSQLGYILTLQLTNGTVLAYTRDSNRHVVPCPIPKRHGEVTNLRIGLTTPLAKDLNNLPGGASEQTGYDWIVAVLDYLKRCSDSGQGLTPGTIEWTQETIKANVKSVIGKIKKSQKAEVDKLAPAVQHVVQHTTAGFGKE</sequence>
<name>A0ACC1TNS9_9AGAR</name>
<comment type="caution">
    <text evidence="1">The sequence shown here is derived from an EMBL/GenBank/DDBJ whole genome shotgun (WGS) entry which is preliminary data.</text>
</comment>
<evidence type="ECO:0000313" key="1">
    <source>
        <dbReference type="EMBL" id="KAJ3806031.1"/>
    </source>
</evidence>
<gene>
    <name evidence="1" type="ORF">F5876DRAFT_69285</name>
</gene>
<organism evidence="1 2">
    <name type="scientific">Lentinula aff. lateritia</name>
    <dbReference type="NCBI Taxonomy" id="2804960"/>
    <lineage>
        <taxon>Eukaryota</taxon>
        <taxon>Fungi</taxon>
        <taxon>Dikarya</taxon>
        <taxon>Basidiomycota</taxon>
        <taxon>Agaricomycotina</taxon>
        <taxon>Agaricomycetes</taxon>
        <taxon>Agaricomycetidae</taxon>
        <taxon>Agaricales</taxon>
        <taxon>Marasmiineae</taxon>
        <taxon>Omphalotaceae</taxon>
        <taxon>Lentinula</taxon>
    </lineage>
</organism>